<protein>
    <submittedName>
        <fullName evidence="2">Uncharacterized protein</fullName>
    </submittedName>
</protein>
<feature type="compositionally biased region" description="Basic and acidic residues" evidence="1">
    <location>
        <begin position="22"/>
        <end position="39"/>
    </location>
</feature>
<feature type="compositionally biased region" description="Basic residues" evidence="1">
    <location>
        <begin position="64"/>
        <end position="74"/>
    </location>
</feature>
<dbReference type="AlphaFoldDB" id="A0A3S5AU30"/>
<dbReference type="Proteomes" id="UP000784294">
    <property type="component" value="Unassembled WGS sequence"/>
</dbReference>
<gene>
    <name evidence="2" type="ORF">PXEA_LOCUS18766</name>
</gene>
<evidence type="ECO:0000256" key="1">
    <source>
        <dbReference type="SAM" id="MobiDB-lite"/>
    </source>
</evidence>
<feature type="compositionally biased region" description="Basic residues" evidence="1">
    <location>
        <begin position="162"/>
        <end position="171"/>
    </location>
</feature>
<reference evidence="2" key="1">
    <citation type="submission" date="2018-11" db="EMBL/GenBank/DDBJ databases">
        <authorList>
            <consortium name="Pathogen Informatics"/>
        </authorList>
    </citation>
    <scope>NUCLEOTIDE SEQUENCE</scope>
</reference>
<feature type="region of interest" description="Disordered" evidence="1">
    <location>
        <begin position="115"/>
        <end position="193"/>
    </location>
</feature>
<feature type="compositionally biased region" description="Basic residues" evidence="1">
    <location>
        <begin position="40"/>
        <end position="56"/>
    </location>
</feature>
<sequence>MEVRDQLTKERTTARDATLTRQSDDKWAELAEVEVEAKAKAKAKDRRHPHKPSHRTQPRDPASRQHRAHSHSRPHILSTSGRLAEASDDESVNALAASSLSSLLIACSPGLGVSPASPMLSPSRPLGTDWGSRLASRHDQNGLDESLAGDEALEGRRSPRHETKKRHKTKTRVPAGRGLSKGPRDNRHSPCPHLEDDILLVETPALGKRTGNNIVAVDTEPSGGTTSKHDLSEYLLGYGEPAASLPSKMNVGSRMWQI</sequence>
<evidence type="ECO:0000313" key="2">
    <source>
        <dbReference type="EMBL" id="VEL25326.1"/>
    </source>
</evidence>
<proteinExistence type="predicted"/>
<evidence type="ECO:0000313" key="3">
    <source>
        <dbReference type="Proteomes" id="UP000784294"/>
    </source>
</evidence>
<feature type="compositionally biased region" description="Basic and acidic residues" evidence="1">
    <location>
        <begin position="1"/>
        <end position="14"/>
    </location>
</feature>
<feature type="compositionally biased region" description="Basic and acidic residues" evidence="1">
    <location>
        <begin position="182"/>
        <end position="193"/>
    </location>
</feature>
<name>A0A3S5AU30_9PLAT</name>
<feature type="region of interest" description="Disordered" evidence="1">
    <location>
        <begin position="1"/>
        <end position="92"/>
    </location>
</feature>
<accession>A0A3S5AU30</accession>
<comment type="caution">
    <text evidence="2">The sequence shown here is derived from an EMBL/GenBank/DDBJ whole genome shotgun (WGS) entry which is preliminary data.</text>
</comment>
<organism evidence="2 3">
    <name type="scientific">Protopolystoma xenopodis</name>
    <dbReference type="NCBI Taxonomy" id="117903"/>
    <lineage>
        <taxon>Eukaryota</taxon>
        <taxon>Metazoa</taxon>
        <taxon>Spiralia</taxon>
        <taxon>Lophotrochozoa</taxon>
        <taxon>Platyhelminthes</taxon>
        <taxon>Monogenea</taxon>
        <taxon>Polyopisthocotylea</taxon>
        <taxon>Polystomatidea</taxon>
        <taxon>Polystomatidae</taxon>
        <taxon>Protopolystoma</taxon>
    </lineage>
</organism>
<keyword evidence="3" id="KW-1185">Reference proteome</keyword>
<dbReference type="EMBL" id="CAAALY010073062">
    <property type="protein sequence ID" value="VEL25326.1"/>
    <property type="molecule type" value="Genomic_DNA"/>
</dbReference>